<proteinExistence type="predicted"/>
<gene>
    <name evidence="1" type="ORF">ENV17_01595</name>
</gene>
<dbReference type="AlphaFoldDB" id="A0A7C4FAL4"/>
<organism evidence="1">
    <name type="scientific">Thermofilum pendens</name>
    <dbReference type="NCBI Taxonomy" id="2269"/>
    <lineage>
        <taxon>Archaea</taxon>
        <taxon>Thermoproteota</taxon>
        <taxon>Thermoprotei</taxon>
        <taxon>Thermofilales</taxon>
        <taxon>Thermofilaceae</taxon>
        <taxon>Thermofilum</taxon>
    </lineage>
</organism>
<protein>
    <submittedName>
        <fullName evidence="1">Uncharacterized protein</fullName>
    </submittedName>
</protein>
<evidence type="ECO:0000313" key="1">
    <source>
        <dbReference type="EMBL" id="HGI43066.1"/>
    </source>
</evidence>
<name>A0A7C4FAL4_THEPE</name>
<comment type="caution">
    <text evidence="1">The sequence shown here is derived from an EMBL/GenBank/DDBJ whole genome shotgun (WGS) entry which is preliminary data.</text>
</comment>
<sequence length="144" mass="16282">MSRSFRYLYAVDGLDEEGERLPDVPVVYLVLETARARARGPAVLDTGFDGGLYPNVEVVRILRGLKPVALKRLEHPLYGFVECEVYEVRASIASPDFSQITPLGEIRVYTPTEPEFLSEEVLLGREVLNRLKIMLDGRFVQVEL</sequence>
<dbReference type="EMBL" id="DTFI01000047">
    <property type="protein sequence ID" value="HGI43066.1"/>
    <property type="molecule type" value="Genomic_DNA"/>
</dbReference>
<accession>A0A7C4FAL4</accession>
<reference evidence="1" key="1">
    <citation type="journal article" date="2020" name="mSystems">
        <title>Genome- and Community-Level Interaction Insights into Carbon Utilization and Element Cycling Functions of Hydrothermarchaeota in Hydrothermal Sediment.</title>
        <authorList>
            <person name="Zhou Z."/>
            <person name="Liu Y."/>
            <person name="Xu W."/>
            <person name="Pan J."/>
            <person name="Luo Z.H."/>
            <person name="Li M."/>
        </authorList>
    </citation>
    <scope>NUCLEOTIDE SEQUENCE [LARGE SCALE GENOMIC DNA]</scope>
    <source>
        <strain evidence="1">SpSt-735</strain>
    </source>
</reference>